<dbReference type="PANTHER" id="PTHR10622">
    <property type="entry name" value="HET DOMAIN-CONTAINING PROTEIN"/>
    <property type="match status" value="1"/>
</dbReference>
<dbReference type="AlphaFoldDB" id="A0A9P5Z607"/>
<feature type="non-terminal residue" evidence="2">
    <location>
        <position position="1"/>
    </location>
</feature>
<proteinExistence type="predicted"/>
<protein>
    <recommendedName>
        <fullName evidence="1">Heterokaryon incompatibility domain-containing protein</fullName>
    </recommendedName>
</protein>
<keyword evidence="3" id="KW-1185">Reference proteome</keyword>
<evidence type="ECO:0000313" key="2">
    <source>
        <dbReference type="EMBL" id="KAF9482073.1"/>
    </source>
</evidence>
<comment type="caution">
    <text evidence="2">The sequence shown here is derived from an EMBL/GenBank/DDBJ whole genome shotgun (WGS) entry which is preliminary data.</text>
</comment>
<dbReference type="PANTHER" id="PTHR10622:SF10">
    <property type="entry name" value="HET DOMAIN-CONTAINING PROTEIN"/>
    <property type="match status" value="1"/>
</dbReference>
<gene>
    <name evidence="2" type="ORF">BDN70DRAFT_771891</name>
</gene>
<accession>A0A9P5Z607</accession>
<feature type="domain" description="Heterokaryon incompatibility" evidence="1">
    <location>
        <begin position="2"/>
        <end position="92"/>
    </location>
</feature>
<sequence>RYAILSHTWMRVSPGEVTYVDWMKGEFDSHHSGYRKLLSFCKAAWNDHGLTLGWLDTLCINKESSAELDESIRSMYKWYRDSAICLTYLSGTVTLTDMHKDLWFTRGWTLQELLAPVNIKFYNREWKQLIESSKNDKDDYSIHQQIEQATSITQYELRYIRNVPISRRMQLAATREVTREEDIVYSLMGMFDVSIATAYGEGVEQAFFRLVKEILSA</sequence>
<dbReference type="InterPro" id="IPR010730">
    <property type="entry name" value="HET"/>
</dbReference>
<organism evidence="2 3">
    <name type="scientific">Pholiota conissans</name>
    <dbReference type="NCBI Taxonomy" id="109636"/>
    <lineage>
        <taxon>Eukaryota</taxon>
        <taxon>Fungi</taxon>
        <taxon>Dikarya</taxon>
        <taxon>Basidiomycota</taxon>
        <taxon>Agaricomycotina</taxon>
        <taxon>Agaricomycetes</taxon>
        <taxon>Agaricomycetidae</taxon>
        <taxon>Agaricales</taxon>
        <taxon>Agaricineae</taxon>
        <taxon>Strophariaceae</taxon>
        <taxon>Pholiota</taxon>
    </lineage>
</organism>
<dbReference type="Pfam" id="PF06985">
    <property type="entry name" value="HET"/>
    <property type="match status" value="1"/>
</dbReference>
<evidence type="ECO:0000259" key="1">
    <source>
        <dbReference type="Pfam" id="PF06985"/>
    </source>
</evidence>
<dbReference type="EMBL" id="MU155170">
    <property type="protein sequence ID" value="KAF9482073.1"/>
    <property type="molecule type" value="Genomic_DNA"/>
</dbReference>
<dbReference type="Proteomes" id="UP000807469">
    <property type="component" value="Unassembled WGS sequence"/>
</dbReference>
<reference evidence="2" key="1">
    <citation type="submission" date="2020-11" db="EMBL/GenBank/DDBJ databases">
        <authorList>
            <consortium name="DOE Joint Genome Institute"/>
            <person name="Ahrendt S."/>
            <person name="Riley R."/>
            <person name="Andreopoulos W."/>
            <person name="Labutti K."/>
            <person name="Pangilinan J."/>
            <person name="Ruiz-Duenas F.J."/>
            <person name="Barrasa J.M."/>
            <person name="Sanchez-Garcia M."/>
            <person name="Camarero S."/>
            <person name="Miyauchi S."/>
            <person name="Serrano A."/>
            <person name="Linde D."/>
            <person name="Babiker R."/>
            <person name="Drula E."/>
            <person name="Ayuso-Fernandez I."/>
            <person name="Pacheco R."/>
            <person name="Padilla G."/>
            <person name="Ferreira P."/>
            <person name="Barriuso J."/>
            <person name="Kellner H."/>
            <person name="Castanera R."/>
            <person name="Alfaro M."/>
            <person name="Ramirez L."/>
            <person name="Pisabarro A.G."/>
            <person name="Kuo A."/>
            <person name="Tritt A."/>
            <person name="Lipzen A."/>
            <person name="He G."/>
            <person name="Yan M."/>
            <person name="Ng V."/>
            <person name="Cullen D."/>
            <person name="Martin F."/>
            <person name="Rosso M.-N."/>
            <person name="Henrissat B."/>
            <person name="Hibbett D."/>
            <person name="Martinez A.T."/>
            <person name="Grigoriev I.V."/>
        </authorList>
    </citation>
    <scope>NUCLEOTIDE SEQUENCE</scope>
    <source>
        <strain evidence="2">CIRM-BRFM 674</strain>
    </source>
</reference>
<evidence type="ECO:0000313" key="3">
    <source>
        <dbReference type="Proteomes" id="UP000807469"/>
    </source>
</evidence>
<dbReference type="OrthoDB" id="2654851at2759"/>
<feature type="non-terminal residue" evidence="2">
    <location>
        <position position="217"/>
    </location>
</feature>
<name>A0A9P5Z607_9AGAR</name>